<accession>A0ABW3SH22</accession>
<protein>
    <submittedName>
        <fullName evidence="2">TRM11 family methyltransferase</fullName>
    </submittedName>
</protein>
<dbReference type="GO" id="GO:0008168">
    <property type="term" value="F:methyltransferase activity"/>
    <property type="evidence" value="ECO:0007669"/>
    <property type="project" value="UniProtKB-KW"/>
</dbReference>
<dbReference type="EMBL" id="JBHTKZ010000059">
    <property type="protein sequence ID" value="MFD1183870.1"/>
    <property type="molecule type" value="Genomic_DNA"/>
</dbReference>
<sequence>MNLHNLNSSPITYIYPFASHESERELCLMEQRALFGQASEGAAYLESPLRLPPNRSPFVQLRLDVLFAAPTLAELGELASLLDLEGRSFKIRYLKCGRRLTYEGEREAERRIGARIRGIAEMRDPDVTFGLLAREEDWVLGISRAAEPVWLAHKEKPNNYSTGLTTVVARALVNIAVPAAEGKRAIDPCCGMGNVLIEALSMGIDIVGRDINPVAVRGARSNLRHFGYDDTELLGIGDLNGLDGAYDAAIVDLPYNLCSVLLAEERRRMLSSVGRIAPRAVIVSTEPLERDLASAGLNIKDHCTVAKGHFVRNVWLVSRGM</sequence>
<dbReference type="InterPro" id="IPR029063">
    <property type="entry name" value="SAM-dependent_MTases_sf"/>
</dbReference>
<keyword evidence="2" id="KW-0808">Transferase</keyword>
<dbReference type="PANTHER" id="PTHR14911:SF13">
    <property type="entry name" value="TRNA (GUANINE(6)-N2)-METHYLTRANSFERASE THUMP3"/>
    <property type="match status" value="1"/>
</dbReference>
<evidence type="ECO:0000313" key="2">
    <source>
        <dbReference type="EMBL" id="MFD1183870.1"/>
    </source>
</evidence>
<dbReference type="InterPro" id="IPR000241">
    <property type="entry name" value="RlmKL-like_Mtase"/>
</dbReference>
<dbReference type="Gene3D" id="3.40.50.150">
    <property type="entry name" value="Vaccinia Virus protein VP39"/>
    <property type="match status" value="1"/>
</dbReference>
<dbReference type="CDD" id="cd02440">
    <property type="entry name" value="AdoMet_MTases"/>
    <property type="match status" value="1"/>
</dbReference>
<name>A0ABW3SH22_9BACL</name>
<dbReference type="GO" id="GO:0032259">
    <property type="term" value="P:methylation"/>
    <property type="evidence" value="ECO:0007669"/>
    <property type="project" value="UniProtKB-KW"/>
</dbReference>
<reference evidence="3" key="1">
    <citation type="journal article" date="2019" name="Int. J. Syst. Evol. Microbiol.">
        <title>The Global Catalogue of Microorganisms (GCM) 10K type strain sequencing project: providing services to taxonomists for standard genome sequencing and annotation.</title>
        <authorList>
            <consortium name="The Broad Institute Genomics Platform"/>
            <consortium name="The Broad Institute Genome Sequencing Center for Infectious Disease"/>
            <person name="Wu L."/>
            <person name="Ma J."/>
        </authorList>
    </citation>
    <scope>NUCLEOTIDE SEQUENCE [LARGE SCALE GENOMIC DNA]</scope>
    <source>
        <strain evidence="3">CCUG 48216</strain>
    </source>
</reference>
<keyword evidence="3" id="KW-1185">Reference proteome</keyword>
<evidence type="ECO:0000313" key="3">
    <source>
        <dbReference type="Proteomes" id="UP001597211"/>
    </source>
</evidence>
<gene>
    <name evidence="2" type="ORF">ACFQ2Z_21215</name>
</gene>
<evidence type="ECO:0000259" key="1">
    <source>
        <dbReference type="Pfam" id="PF01170"/>
    </source>
</evidence>
<organism evidence="2 3">
    <name type="scientific">Paenibacillus timonensis</name>
    <dbReference type="NCBI Taxonomy" id="225915"/>
    <lineage>
        <taxon>Bacteria</taxon>
        <taxon>Bacillati</taxon>
        <taxon>Bacillota</taxon>
        <taxon>Bacilli</taxon>
        <taxon>Bacillales</taxon>
        <taxon>Paenibacillaceae</taxon>
        <taxon>Paenibacillus</taxon>
    </lineage>
</organism>
<proteinExistence type="predicted"/>
<dbReference type="Proteomes" id="UP001597211">
    <property type="component" value="Unassembled WGS sequence"/>
</dbReference>
<dbReference type="PANTHER" id="PTHR14911">
    <property type="entry name" value="THUMP DOMAIN-CONTAINING"/>
    <property type="match status" value="1"/>
</dbReference>
<dbReference type="Pfam" id="PF01170">
    <property type="entry name" value="UPF0020"/>
    <property type="match status" value="1"/>
</dbReference>
<feature type="domain" description="Ribosomal RNA large subunit methyltransferase K/L-like methyltransferase" evidence="1">
    <location>
        <begin position="157"/>
        <end position="255"/>
    </location>
</feature>
<comment type="caution">
    <text evidence="2">The sequence shown here is derived from an EMBL/GenBank/DDBJ whole genome shotgun (WGS) entry which is preliminary data.</text>
</comment>
<keyword evidence="2" id="KW-0489">Methyltransferase</keyword>
<dbReference type="SUPFAM" id="SSF53335">
    <property type="entry name" value="S-adenosyl-L-methionine-dependent methyltransferases"/>
    <property type="match status" value="1"/>
</dbReference>
<dbReference type="RefSeq" id="WP_372489862.1">
    <property type="nucleotide sequence ID" value="NZ_JAKSXN010000063.1"/>
</dbReference>